<reference evidence="5" key="1">
    <citation type="submission" date="2020-05" db="EMBL/GenBank/DDBJ databases">
        <title>Mycena genomes resolve the evolution of fungal bioluminescence.</title>
        <authorList>
            <person name="Tsai I.J."/>
        </authorList>
    </citation>
    <scope>NUCLEOTIDE SEQUENCE</scope>
    <source>
        <strain evidence="5">160909Yilan</strain>
    </source>
</reference>
<protein>
    <submittedName>
        <fullName evidence="5">Ankyrin repeat protein</fullName>
    </submittedName>
</protein>
<dbReference type="PROSITE" id="PS50297">
    <property type="entry name" value="ANK_REP_REGION"/>
    <property type="match status" value="2"/>
</dbReference>
<feature type="region of interest" description="Disordered" evidence="4">
    <location>
        <begin position="205"/>
        <end position="226"/>
    </location>
</feature>
<feature type="repeat" description="ANK" evidence="3">
    <location>
        <begin position="635"/>
        <end position="668"/>
    </location>
</feature>
<gene>
    <name evidence="5" type="ORF">MSAN_00297300</name>
</gene>
<keyword evidence="1" id="KW-0677">Repeat</keyword>
<dbReference type="AlphaFoldDB" id="A0A8H7DK28"/>
<dbReference type="SMART" id="SM00248">
    <property type="entry name" value="ANK"/>
    <property type="match status" value="7"/>
</dbReference>
<feature type="region of interest" description="Disordered" evidence="4">
    <location>
        <begin position="256"/>
        <end position="292"/>
    </location>
</feature>
<feature type="repeat" description="ANK" evidence="3">
    <location>
        <begin position="669"/>
        <end position="701"/>
    </location>
</feature>
<accession>A0A8H7DK28</accession>
<dbReference type="PROSITE" id="PS50088">
    <property type="entry name" value="ANK_REPEAT"/>
    <property type="match status" value="4"/>
</dbReference>
<comment type="caution">
    <text evidence="5">The sequence shown here is derived from an EMBL/GenBank/DDBJ whole genome shotgun (WGS) entry which is preliminary data.</text>
</comment>
<dbReference type="Proteomes" id="UP000623467">
    <property type="component" value="Unassembled WGS sequence"/>
</dbReference>
<dbReference type="OrthoDB" id="194358at2759"/>
<dbReference type="SUPFAM" id="SSF48403">
    <property type="entry name" value="Ankyrin repeat"/>
    <property type="match status" value="1"/>
</dbReference>
<name>A0A8H7DK28_9AGAR</name>
<evidence type="ECO:0000256" key="3">
    <source>
        <dbReference type="PROSITE-ProRule" id="PRU00023"/>
    </source>
</evidence>
<dbReference type="InterPro" id="IPR002110">
    <property type="entry name" value="Ankyrin_rpt"/>
</dbReference>
<evidence type="ECO:0000313" key="5">
    <source>
        <dbReference type="EMBL" id="KAF7374156.1"/>
    </source>
</evidence>
<organism evidence="5 6">
    <name type="scientific">Mycena sanguinolenta</name>
    <dbReference type="NCBI Taxonomy" id="230812"/>
    <lineage>
        <taxon>Eukaryota</taxon>
        <taxon>Fungi</taxon>
        <taxon>Dikarya</taxon>
        <taxon>Basidiomycota</taxon>
        <taxon>Agaricomycotina</taxon>
        <taxon>Agaricomycetes</taxon>
        <taxon>Agaricomycetidae</taxon>
        <taxon>Agaricales</taxon>
        <taxon>Marasmiineae</taxon>
        <taxon>Mycenaceae</taxon>
        <taxon>Mycena</taxon>
    </lineage>
</organism>
<evidence type="ECO:0000256" key="4">
    <source>
        <dbReference type="SAM" id="MobiDB-lite"/>
    </source>
</evidence>
<evidence type="ECO:0000313" key="6">
    <source>
        <dbReference type="Proteomes" id="UP000623467"/>
    </source>
</evidence>
<feature type="repeat" description="ANK" evidence="3">
    <location>
        <begin position="561"/>
        <end position="593"/>
    </location>
</feature>
<dbReference type="EMBL" id="JACAZH010000002">
    <property type="protein sequence ID" value="KAF7374156.1"/>
    <property type="molecule type" value="Genomic_DNA"/>
</dbReference>
<keyword evidence="2 3" id="KW-0040">ANK repeat</keyword>
<evidence type="ECO:0000256" key="1">
    <source>
        <dbReference type="ARBA" id="ARBA00022737"/>
    </source>
</evidence>
<evidence type="ECO:0000256" key="2">
    <source>
        <dbReference type="ARBA" id="ARBA00023043"/>
    </source>
</evidence>
<dbReference type="Pfam" id="PF00023">
    <property type="entry name" value="Ank"/>
    <property type="match status" value="1"/>
</dbReference>
<dbReference type="PANTHER" id="PTHR24198:SF165">
    <property type="entry name" value="ANKYRIN REPEAT-CONTAINING PROTEIN-RELATED"/>
    <property type="match status" value="1"/>
</dbReference>
<keyword evidence="6" id="KW-1185">Reference proteome</keyword>
<dbReference type="Gene3D" id="1.25.40.20">
    <property type="entry name" value="Ankyrin repeat-containing domain"/>
    <property type="match status" value="2"/>
</dbReference>
<sequence>MYPRALVLIYKITNVHSLYPISTTLAAAASGATRFMDPLTVVGALAAGSQLAQQLFQATLALASIYSHLKSASRTIAYQLAYLTELNAIAQTIKGASGQQSEAVDLALGRCLQLVEEIRNELRRRQPLETDSPGNRWRKSIIAALKEKRVADMFRQLAREKASLSLALSGFNATQSWEAAQAIARIDAKLVGVQLVLKTTSEKIATLSGPDSNPNGAISTQQNRNNTLTRVHSAPIPQLMSLEMSREVQADQALWSPIRDDGSPDTPSTLSLGSPVLRVPSTPETSSSQPSSGLALASSEVFLPGTAFSASSCTDPACTCSCHLQSRIAYTLLGAVVSVSITGYSSDRHVCHDPDLRTQSAVGWAYFIALALPIIGKIVTAIFRQTLRDGLHYRLRFDNLVRKDAIIFHYATTDDVEGLKAVLEERKGSPRDIRFDSKWTPLHFAIKARSFQAVKFLVNNGAEADLDTGAPMTTRMQAMELILSNSLSKRESENLANMIGHQDSDEISSKILSEMHFSRLHCEVLGLPAPEDLGDLDIPFDPANLDQDDQDTPHVDALDRTSRTALSWAAQRGDGEWCAKLLERGANMFLVDTEGNSALHYSVQARSPHALRALLSHFHGVDAYRPSNLNIINNGGWTPLHHAAYYQDDPAFVTLLISSGANINAVTKVGKTPAMMAALCKRASPLRVLIDHHANLNVTDKNGWNVLKLAILNSPADAVCVGLLVGASGMDLSPDQDDDGETVLHLAARKPALDIFDALKEVVRKKLVDPSERNREGLTAMEVLERGERVLAAKRIGDERLLAGFRQLIGVSP</sequence>
<dbReference type="Pfam" id="PF12796">
    <property type="entry name" value="Ank_2"/>
    <property type="match status" value="1"/>
</dbReference>
<feature type="repeat" description="ANK" evidence="3">
    <location>
        <begin position="437"/>
        <end position="469"/>
    </location>
</feature>
<feature type="compositionally biased region" description="Low complexity" evidence="4">
    <location>
        <begin position="280"/>
        <end position="292"/>
    </location>
</feature>
<proteinExistence type="predicted"/>
<dbReference type="InterPro" id="IPR036770">
    <property type="entry name" value="Ankyrin_rpt-contain_sf"/>
</dbReference>
<dbReference type="PANTHER" id="PTHR24198">
    <property type="entry name" value="ANKYRIN REPEAT AND PROTEIN KINASE DOMAIN-CONTAINING PROTEIN"/>
    <property type="match status" value="1"/>
</dbReference>